<dbReference type="AlphaFoldDB" id="A0A6P7SIB8"/>
<gene>
    <name evidence="3" type="primary">LOC115213344</name>
</gene>
<name>A0A6P7SIB8_9MOLL</name>
<organism evidence="2 3">
    <name type="scientific">Octopus sinensis</name>
    <name type="common">East Asian common octopus</name>
    <dbReference type="NCBI Taxonomy" id="2607531"/>
    <lineage>
        <taxon>Eukaryota</taxon>
        <taxon>Metazoa</taxon>
        <taxon>Spiralia</taxon>
        <taxon>Lophotrochozoa</taxon>
        <taxon>Mollusca</taxon>
        <taxon>Cephalopoda</taxon>
        <taxon>Coleoidea</taxon>
        <taxon>Octopodiformes</taxon>
        <taxon>Octopoda</taxon>
        <taxon>Incirrata</taxon>
        <taxon>Octopodidae</taxon>
        <taxon>Octopus</taxon>
    </lineage>
</organism>
<dbReference type="RefSeq" id="XP_029638139.1">
    <property type="nucleotide sequence ID" value="XM_029782279.1"/>
</dbReference>
<keyword evidence="2" id="KW-1185">Reference proteome</keyword>
<feature type="region of interest" description="Disordered" evidence="1">
    <location>
        <begin position="1"/>
        <end position="55"/>
    </location>
</feature>
<dbReference type="KEGG" id="osn:115213344"/>
<proteinExistence type="predicted"/>
<sequence>MSDLIDQGCSKAESNSGNNNDHRRTDDDNDISNNNNNNRYNRDINDRRKGERKVESVSSRMQEKLGLFDSAELCDVIGLYVPDILQTKFTPINTRQLYKRSYILAREQSFTRGT</sequence>
<evidence type="ECO:0000313" key="2">
    <source>
        <dbReference type="Proteomes" id="UP000515154"/>
    </source>
</evidence>
<evidence type="ECO:0000313" key="3">
    <source>
        <dbReference type="RefSeq" id="XP_029638139.1"/>
    </source>
</evidence>
<accession>A0A6P7SIB8</accession>
<reference evidence="3" key="1">
    <citation type="submission" date="2025-08" db="UniProtKB">
        <authorList>
            <consortium name="RefSeq"/>
        </authorList>
    </citation>
    <scope>IDENTIFICATION</scope>
</reference>
<protein>
    <submittedName>
        <fullName evidence="3">Uncharacterized protein</fullName>
    </submittedName>
</protein>
<dbReference type="Proteomes" id="UP000515154">
    <property type="component" value="Linkage group LG6"/>
</dbReference>
<feature type="compositionally biased region" description="Basic and acidic residues" evidence="1">
    <location>
        <begin position="40"/>
        <end position="55"/>
    </location>
</feature>
<evidence type="ECO:0000256" key="1">
    <source>
        <dbReference type="SAM" id="MobiDB-lite"/>
    </source>
</evidence>